<name>A0ABD3CQ36_9LAMI</name>
<dbReference type="InterPro" id="IPR053772">
    <property type="entry name" value="At1g61320/At1g61330-like"/>
</dbReference>
<feature type="compositionally biased region" description="Polar residues" evidence="1">
    <location>
        <begin position="1"/>
        <end position="10"/>
    </location>
</feature>
<dbReference type="AlphaFoldDB" id="A0ABD3CQ36"/>
<dbReference type="Pfam" id="PF23622">
    <property type="entry name" value="LRR_At1g61320_AtMIF1"/>
    <property type="match status" value="1"/>
</dbReference>
<feature type="region of interest" description="Disordered" evidence="1">
    <location>
        <begin position="1"/>
        <end position="32"/>
    </location>
</feature>
<organism evidence="3 4">
    <name type="scientific">Castilleja foliolosa</name>
    <dbReference type="NCBI Taxonomy" id="1961234"/>
    <lineage>
        <taxon>Eukaryota</taxon>
        <taxon>Viridiplantae</taxon>
        <taxon>Streptophyta</taxon>
        <taxon>Embryophyta</taxon>
        <taxon>Tracheophyta</taxon>
        <taxon>Spermatophyta</taxon>
        <taxon>Magnoliopsida</taxon>
        <taxon>eudicotyledons</taxon>
        <taxon>Gunneridae</taxon>
        <taxon>Pentapetalae</taxon>
        <taxon>asterids</taxon>
        <taxon>lamiids</taxon>
        <taxon>Lamiales</taxon>
        <taxon>Orobanchaceae</taxon>
        <taxon>Pedicularideae</taxon>
        <taxon>Castillejinae</taxon>
        <taxon>Castilleja</taxon>
    </lineage>
</organism>
<dbReference type="EMBL" id="JAVIJP010000032">
    <property type="protein sequence ID" value="KAL3632093.1"/>
    <property type="molecule type" value="Genomic_DNA"/>
</dbReference>
<dbReference type="InterPro" id="IPR032675">
    <property type="entry name" value="LRR_dom_sf"/>
</dbReference>
<dbReference type="PANTHER" id="PTHR34145:SF68">
    <property type="entry name" value="FBD DOMAIN-CONTAINING PROTEIN"/>
    <property type="match status" value="1"/>
</dbReference>
<evidence type="ECO:0000256" key="1">
    <source>
        <dbReference type="SAM" id="MobiDB-lite"/>
    </source>
</evidence>
<evidence type="ECO:0000313" key="3">
    <source>
        <dbReference type="EMBL" id="KAL3632093.1"/>
    </source>
</evidence>
<evidence type="ECO:0000259" key="2">
    <source>
        <dbReference type="Pfam" id="PF23622"/>
    </source>
</evidence>
<sequence length="504" mass="57843">MDIEQQQKANSNRKRKRKQKHKEVEPDDASSAVGINKLPDDVLVDFLSRLISRNEAVRTSVLSHRWRYLWKFCSSGTLELDDKGIFSILGSDDRDDLAKRITTLRRKFIDRVNRVLKLHQGLSLDGLIIRFGHVRSRRAGRPPGYIDDWIYFAMQKKVKIFELDFSISDWLLHACYDFPNVDKLLSHDAEFGFGYLRSLRFVGVDIEDKVVHYFLAKCPYLEQLSIRDSETTRSIRVVDPLVNLKVLEICDCNLIKSIDVSSINLVSCTYEGRNIDLLIKETPNLSDLTLGGAFPCSFIHEPNKHSSYSVQLVKLTLSTPDSFFFVDCSDVRGRTGPRDFPLLCSLKHLELNVWSPIDRSTNMITSLIMGAPLLNELKIKICHLKYPWNLGYDNIEVSPEQEQYCHENLKAVKMTEYVGHPSDDMFVLQLLKIAPSLETVTIDTESEYYDNEPWVKCIRAKCKGGKKKECICTSQGIGARTRIEAKQRAELLKFRFPPNTVLIV</sequence>
<protein>
    <recommendedName>
        <fullName evidence="2">At1g61320/AtMIF1 LRR domain-containing protein</fullName>
    </recommendedName>
</protein>
<comment type="caution">
    <text evidence="3">The sequence shown here is derived from an EMBL/GenBank/DDBJ whole genome shotgun (WGS) entry which is preliminary data.</text>
</comment>
<evidence type="ECO:0000313" key="4">
    <source>
        <dbReference type="Proteomes" id="UP001632038"/>
    </source>
</evidence>
<dbReference type="InterPro" id="IPR055357">
    <property type="entry name" value="LRR_At1g61320_AtMIF1"/>
</dbReference>
<accession>A0ABD3CQ36</accession>
<feature type="compositionally biased region" description="Basic residues" evidence="1">
    <location>
        <begin position="11"/>
        <end position="21"/>
    </location>
</feature>
<dbReference type="Gene3D" id="3.80.10.10">
    <property type="entry name" value="Ribonuclease Inhibitor"/>
    <property type="match status" value="1"/>
</dbReference>
<dbReference type="SUPFAM" id="SSF52047">
    <property type="entry name" value="RNI-like"/>
    <property type="match status" value="1"/>
</dbReference>
<proteinExistence type="predicted"/>
<dbReference type="InterPro" id="IPR036047">
    <property type="entry name" value="F-box-like_dom_sf"/>
</dbReference>
<reference evidence="4" key="1">
    <citation type="journal article" date="2024" name="IScience">
        <title>Strigolactones Initiate the Formation of Haustorium-like Structures in Castilleja.</title>
        <authorList>
            <person name="Buerger M."/>
            <person name="Peterson D."/>
            <person name="Chory J."/>
        </authorList>
    </citation>
    <scope>NUCLEOTIDE SEQUENCE [LARGE SCALE GENOMIC DNA]</scope>
</reference>
<dbReference type="PANTHER" id="PTHR34145">
    <property type="entry name" value="OS02G0105600 PROTEIN"/>
    <property type="match status" value="1"/>
</dbReference>
<dbReference type="Proteomes" id="UP001632038">
    <property type="component" value="Unassembled WGS sequence"/>
</dbReference>
<keyword evidence="4" id="KW-1185">Reference proteome</keyword>
<gene>
    <name evidence="3" type="ORF">CASFOL_025077</name>
</gene>
<feature type="domain" description="At1g61320/AtMIF1 LRR" evidence="2">
    <location>
        <begin position="194"/>
        <end position="473"/>
    </location>
</feature>
<dbReference type="SUPFAM" id="SSF81383">
    <property type="entry name" value="F-box domain"/>
    <property type="match status" value="1"/>
</dbReference>